<feature type="compositionally biased region" description="Polar residues" evidence="1">
    <location>
        <begin position="384"/>
        <end position="400"/>
    </location>
</feature>
<feature type="compositionally biased region" description="Basic and acidic residues" evidence="1">
    <location>
        <begin position="370"/>
        <end position="383"/>
    </location>
</feature>
<feature type="compositionally biased region" description="Polar residues" evidence="1">
    <location>
        <begin position="407"/>
        <end position="417"/>
    </location>
</feature>
<comment type="caution">
    <text evidence="2">The sequence shown here is derived from an EMBL/GenBank/DDBJ whole genome shotgun (WGS) entry which is preliminary data.</text>
</comment>
<feature type="compositionally biased region" description="Pro residues" evidence="1">
    <location>
        <begin position="318"/>
        <end position="329"/>
    </location>
</feature>
<evidence type="ECO:0000256" key="1">
    <source>
        <dbReference type="SAM" id="MobiDB-lite"/>
    </source>
</evidence>
<gene>
    <name evidence="2" type="ORF">A1Q2_05943</name>
</gene>
<sequence length="515" mass="55988">MSANGQLDEEVNPDPYHELPHPGTRPGDHDDYEHPLPQPGQRAVETQPGFFGLLRELMGNISIGDDRQDTPASRDDYEYRPYNYPGNQQQQAPPPYAPRHDEHDHEHEHPQPRNARGPRTFRFNIGGGSAVIEIGGGPAPNPWVGGYDGAPGDPTQGLDSVAHRRTWRLQALMALVVEEGGARNFLPQGANMGDYVMTEANFSRKSLVPEEPRPQASRQNSQQGRASEQTGSAEPAPQQQTQGGGTAGLLAGAAQTMITGVLNRLFGQQGGPPPSASNTATPAHSPPHSPPANAQEPESQQNADRDASLHRSDHSDPPEPSLPHVPDGPPAWYRNFFAPSPDPPRTPDSPTAPSPSRQFPASGIPSSSQEIRRTPSFRSREPTRTPSQRTSSNSRPSTPGTYLYNPNPDSNGVSSGRPNPLFAQPFFQLPPQNPTSASAPASSGASPVERTRAETPRSASPPPQLEQAARDEQESWAKDRPQRPEDDPPEPLAEELNEYRARQAQRERQQKEEGT</sequence>
<feature type="compositionally biased region" description="Low complexity" evidence="1">
    <location>
        <begin position="80"/>
        <end position="91"/>
    </location>
</feature>
<feature type="compositionally biased region" description="Low complexity" evidence="1">
    <location>
        <begin position="418"/>
        <end position="447"/>
    </location>
</feature>
<dbReference type="OrthoDB" id="8062037at2759"/>
<feature type="region of interest" description="Disordered" evidence="1">
    <location>
        <begin position="1"/>
        <end position="118"/>
    </location>
</feature>
<evidence type="ECO:0000313" key="2">
    <source>
        <dbReference type="EMBL" id="EKC99759.1"/>
    </source>
</evidence>
<feature type="compositionally biased region" description="Basic and acidic residues" evidence="1">
    <location>
        <begin position="98"/>
        <end position="111"/>
    </location>
</feature>
<feature type="compositionally biased region" description="Acidic residues" evidence="1">
    <location>
        <begin position="487"/>
        <end position="496"/>
    </location>
</feature>
<dbReference type="Proteomes" id="UP000006757">
    <property type="component" value="Unassembled WGS sequence"/>
</dbReference>
<feature type="compositionally biased region" description="Basic and acidic residues" evidence="1">
    <location>
        <begin position="497"/>
        <end position="515"/>
    </location>
</feature>
<feature type="compositionally biased region" description="Polar residues" evidence="1">
    <location>
        <begin position="216"/>
        <end position="232"/>
    </location>
</feature>
<feature type="compositionally biased region" description="Basic and acidic residues" evidence="1">
    <location>
        <begin position="15"/>
        <end position="34"/>
    </location>
</feature>
<proteinExistence type="predicted"/>
<accession>K1V6X6</accession>
<reference evidence="2 3" key="1">
    <citation type="journal article" date="2012" name="Eukaryot. Cell">
        <title>Genome sequence of the Trichosporon asahii environmental strain CBS 8904.</title>
        <authorList>
            <person name="Yang R.Y."/>
            <person name="Li H.T."/>
            <person name="Zhu H."/>
            <person name="Zhou G.P."/>
            <person name="Wang M."/>
            <person name="Wang L."/>
        </authorList>
    </citation>
    <scope>NUCLEOTIDE SEQUENCE [LARGE SCALE GENOMIC DNA]</scope>
    <source>
        <strain evidence="2 3">CBS 8904</strain>
    </source>
</reference>
<protein>
    <submittedName>
        <fullName evidence="2">Uncharacterized protein</fullName>
    </submittedName>
</protein>
<dbReference type="EMBL" id="AMBO01000363">
    <property type="protein sequence ID" value="EKC99759.1"/>
    <property type="molecule type" value="Genomic_DNA"/>
</dbReference>
<feature type="compositionally biased region" description="Basic and acidic residues" evidence="1">
    <location>
        <begin position="64"/>
        <end position="79"/>
    </location>
</feature>
<feature type="region of interest" description="Disordered" evidence="1">
    <location>
        <begin position="264"/>
        <end position="515"/>
    </location>
</feature>
<keyword evidence="3" id="KW-1185">Reference proteome</keyword>
<dbReference type="AlphaFoldDB" id="K1V6X6"/>
<feature type="compositionally biased region" description="Basic and acidic residues" evidence="1">
    <location>
        <begin position="303"/>
        <end position="317"/>
    </location>
</feature>
<dbReference type="HOGENOM" id="CLU_529122_0_0_1"/>
<dbReference type="InParanoid" id="K1V6X6"/>
<feature type="compositionally biased region" description="Pro residues" evidence="1">
    <location>
        <begin position="340"/>
        <end position="353"/>
    </location>
</feature>
<feature type="compositionally biased region" description="Basic and acidic residues" evidence="1">
    <location>
        <begin position="468"/>
        <end position="486"/>
    </location>
</feature>
<name>K1V6X6_TRIAC</name>
<evidence type="ECO:0000313" key="3">
    <source>
        <dbReference type="Proteomes" id="UP000006757"/>
    </source>
</evidence>
<organism evidence="2 3">
    <name type="scientific">Trichosporon asahii var. asahii (strain CBS 8904)</name>
    <name type="common">Yeast</name>
    <dbReference type="NCBI Taxonomy" id="1220162"/>
    <lineage>
        <taxon>Eukaryota</taxon>
        <taxon>Fungi</taxon>
        <taxon>Dikarya</taxon>
        <taxon>Basidiomycota</taxon>
        <taxon>Agaricomycotina</taxon>
        <taxon>Tremellomycetes</taxon>
        <taxon>Trichosporonales</taxon>
        <taxon>Trichosporonaceae</taxon>
        <taxon>Trichosporon</taxon>
    </lineage>
</organism>
<feature type="region of interest" description="Disordered" evidence="1">
    <location>
        <begin position="206"/>
        <end position="246"/>
    </location>
</feature>
<dbReference type="STRING" id="1220162.K1V6X6"/>